<feature type="domain" description="C2H2-type" evidence="9">
    <location>
        <begin position="62"/>
        <end position="89"/>
    </location>
</feature>
<gene>
    <name evidence="10" type="primary">Znf2_2</name>
    <name evidence="10" type="ORF">FJT64_001703</name>
</gene>
<dbReference type="Pfam" id="PF13912">
    <property type="entry name" value="zf-C2H2_6"/>
    <property type="match status" value="1"/>
</dbReference>
<reference evidence="10 11" key="1">
    <citation type="submission" date="2019-07" db="EMBL/GenBank/DDBJ databases">
        <title>Draft genome assembly of a fouling barnacle, Amphibalanus amphitrite (Darwin, 1854): The first reference genome for Thecostraca.</title>
        <authorList>
            <person name="Kim W."/>
        </authorList>
    </citation>
    <scope>NUCLEOTIDE SEQUENCE [LARGE SCALE GENOMIC DNA]</scope>
    <source>
        <strain evidence="10">SNU_AA5</strain>
        <tissue evidence="10">Soma without cirri and trophi</tissue>
    </source>
</reference>
<dbReference type="InterPro" id="IPR013087">
    <property type="entry name" value="Znf_C2H2_type"/>
</dbReference>
<dbReference type="InterPro" id="IPR036236">
    <property type="entry name" value="Znf_C2H2_sf"/>
</dbReference>
<feature type="compositionally biased region" description="Low complexity" evidence="8">
    <location>
        <begin position="217"/>
        <end position="242"/>
    </location>
</feature>
<evidence type="ECO:0000256" key="6">
    <source>
        <dbReference type="ARBA" id="ARBA00023242"/>
    </source>
</evidence>
<keyword evidence="4 7" id="KW-0863">Zinc-finger</keyword>
<dbReference type="Gene3D" id="3.30.160.60">
    <property type="entry name" value="Classic Zinc Finger"/>
    <property type="match status" value="4"/>
</dbReference>
<dbReference type="GO" id="GO:0005634">
    <property type="term" value="C:nucleus"/>
    <property type="evidence" value="ECO:0007669"/>
    <property type="project" value="UniProtKB-SubCell"/>
</dbReference>
<evidence type="ECO:0000256" key="5">
    <source>
        <dbReference type="ARBA" id="ARBA00022833"/>
    </source>
</evidence>
<keyword evidence="5" id="KW-0862">Zinc</keyword>
<sequence length="344" mass="36992">MSLAGRPPSTYQCPVCSRTYTHPKSLAQHLPVHSGETTCQLCGITYCRRSLYHGHMRLLSGLTCSLCGRVYYNLSSLRKHWRSHSGATTCRLCGVGLSRVAHLQRHLRNVHGLSREDSLGLCDELPVRLGRSARAVPSARPRALLTLCRLPAGVPVAAAVHPCDQCPRQFRSAIALSTHRAVHRGETRCHLCGVVYCSRWYLRNHLASRHGITASPSGAGTAPQTAAGAGTAPYTTAGVGAPPHLPTGAPSPVGRLGRSWLPSWVTAPSAAAAASADSALRIHCPTCGRDFTQASYSQHVAMHRGRTTCHVCQAVYATRFGLRRHLAQRHPEHSADRAEGTAAP</sequence>
<evidence type="ECO:0000256" key="1">
    <source>
        <dbReference type="ARBA" id="ARBA00004123"/>
    </source>
</evidence>
<evidence type="ECO:0000256" key="4">
    <source>
        <dbReference type="ARBA" id="ARBA00022771"/>
    </source>
</evidence>
<feature type="domain" description="C2H2-type" evidence="9">
    <location>
        <begin position="88"/>
        <end position="116"/>
    </location>
</feature>
<dbReference type="InterPro" id="IPR050888">
    <property type="entry name" value="ZnF_C2H2-type_TF"/>
</dbReference>
<evidence type="ECO:0000313" key="11">
    <source>
        <dbReference type="Proteomes" id="UP000440578"/>
    </source>
</evidence>
<evidence type="ECO:0000259" key="9">
    <source>
        <dbReference type="PROSITE" id="PS50157"/>
    </source>
</evidence>
<dbReference type="Proteomes" id="UP000440578">
    <property type="component" value="Unassembled WGS sequence"/>
</dbReference>
<organism evidence="10 11">
    <name type="scientific">Amphibalanus amphitrite</name>
    <name type="common">Striped barnacle</name>
    <name type="synonym">Balanus amphitrite</name>
    <dbReference type="NCBI Taxonomy" id="1232801"/>
    <lineage>
        <taxon>Eukaryota</taxon>
        <taxon>Metazoa</taxon>
        <taxon>Ecdysozoa</taxon>
        <taxon>Arthropoda</taxon>
        <taxon>Crustacea</taxon>
        <taxon>Multicrustacea</taxon>
        <taxon>Cirripedia</taxon>
        <taxon>Thoracica</taxon>
        <taxon>Thoracicalcarea</taxon>
        <taxon>Balanomorpha</taxon>
        <taxon>Balanoidea</taxon>
        <taxon>Balanidae</taxon>
        <taxon>Amphibalaninae</taxon>
        <taxon>Amphibalanus</taxon>
    </lineage>
</organism>
<keyword evidence="3" id="KW-0677">Repeat</keyword>
<dbReference type="PROSITE" id="PS00028">
    <property type="entry name" value="ZINC_FINGER_C2H2_1"/>
    <property type="match status" value="6"/>
</dbReference>
<accession>A0A6A4X618</accession>
<keyword evidence="11" id="KW-1185">Reference proteome</keyword>
<dbReference type="AlphaFoldDB" id="A0A6A4X618"/>
<evidence type="ECO:0000313" key="10">
    <source>
        <dbReference type="EMBL" id="KAF0312959.1"/>
    </source>
</evidence>
<dbReference type="OrthoDB" id="19132at2759"/>
<dbReference type="EMBL" id="VIIS01000126">
    <property type="protein sequence ID" value="KAF0312959.1"/>
    <property type="molecule type" value="Genomic_DNA"/>
</dbReference>
<name>A0A6A4X618_AMPAM</name>
<dbReference type="GO" id="GO:0008270">
    <property type="term" value="F:zinc ion binding"/>
    <property type="evidence" value="ECO:0007669"/>
    <property type="project" value="UniProtKB-KW"/>
</dbReference>
<feature type="region of interest" description="Disordered" evidence="8">
    <location>
        <begin position="217"/>
        <end position="252"/>
    </location>
</feature>
<keyword evidence="2" id="KW-0479">Metal-binding</keyword>
<evidence type="ECO:0000256" key="7">
    <source>
        <dbReference type="PROSITE-ProRule" id="PRU00042"/>
    </source>
</evidence>
<dbReference type="PANTHER" id="PTHR24406">
    <property type="entry name" value="TRANSCRIPTIONAL REPRESSOR CTCFL-RELATED"/>
    <property type="match status" value="1"/>
</dbReference>
<evidence type="ECO:0000256" key="2">
    <source>
        <dbReference type="ARBA" id="ARBA00022723"/>
    </source>
</evidence>
<keyword evidence="6" id="KW-0539">Nucleus</keyword>
<proteinExistence type="predicted"/>
<evidence type="ECO:0000256" key="3">
    <source>
        <dbReference type="ARBA" id="ARBA00022737"/>
    </source>
</evidence>
<evidence type="ECO:0000256" key="8">
    <source>
        <dbReference type="SAM" id="MobiDB-lite"/>
    </source>
</evidence>
<feature type="domain" description="C2H2-type" evidence="9">
    <location>
        <begin position="161"/>
        <end position="188"/>
    </location>
</feature>
<feature type="domain" description="C2H2-type" evidence="9">
    <location>
        <begin position="11"/>
        <end position="38"/>
    </location>
</feature>
<comment type="caution">
    <text evidence="10">The sequence shown here is derived from an EMBL/GenBank/DDBJ whole genome shotgun (WGS) entry which is preliminary data.</text>
</comment>
<dbReference type="PROSITE" id="PS50157">
    <property type="entry name" value="ZINC_FINGER_C2H2_2"/>
    <property type="match status" value="4"/>
</dbReference>
<comment type="subcellular location">
    <subcellularLocation>
        <location evidence="1">Nucleus</location>
    </subcellularLocation>
</comment>
<dbReference type="SUPFAM" id="SSF57667">
    <property type="entry name" value="beta-beta-alpha zinc fingers"/>
    <property type="match status" value="3"/>
</dbReference>
<protein>
    <submittedName>
        <fullName evidence="10">Zinc finger protein 880</fullName>
    </submittedName>
</protein>
<dbReference type="Pfam" id="PF00096">
    <property type="entry name" value="zf-C2H2"/>
    <property type="match status" value="2"/>
</dbReference>
<dbReference type="SMART" id="SM00355">
    <property type="entry name" value="ZnF_C2H2"/>
    <property type="match status" value="8"/>
</dbReference>